<proteinExistence type="inferred from homology"/>
<evidence type="ECO:0000259" key="4">
    <source>
        <dbReference type="Pfam" id="PF11380"/>
    </source>
</evidence>
<feature type="domain" description="Stealth protein CR2 conserved region 2" evidence="4">
    <location>
        <begin position="249"/>
        <end position="354"/>
    </location>
</feature>
<comment type="caution">
    <text evidence="7">The sequence shown here is derived from an EMBL/GenBank/DDBJ whole genome shotgun (WGS) entry which is preliminary data.</text>
</comment>
<dbReference type="InterPro" id="IPR031357">
    <property type="entry name" value="Stealth_CR3"/>
</dbReference>
<dbReference type="Pfam" id="PF17102">
    <property type="entry name" value="Stealth_CR3"/>
    <property type="match status" value="1"/>
</dbReference>
<dbReference type="InterPro" id="IPR047141">
    <property type="entry name" value="Stealth"/>
</dbReference>
<gene>
    <name evidence="7" type="ORF">JOF47_001120</name>
</gene>
<evidence type="ECO:0000256" key="1">
    <source>
        <dbReference type="ARBA" id="ARBA00007583"/>
    </source>
</evidence>
<dbReference type="Pfam" id="PF17101">
    <property type="entry name" value="Stealth_CR1"/>
    <property type="match status" value="1"/>
</dbReference>
<protein>
    <recommendedName>
        <fullName evidence="9">Sugar phosphotransferase</fullName>
    </recommendedName>
</protein>
<dbReference type="EMBL" id="JAGIOF010000001">
    <property type="protein sequence ID" value="MBP2385609.1"/>
    <property type="molecule type" value="Genomic_DNA"/>
</dbReference>
<dbReference type="InterPro" id="IPR031358">
    <property type="entry name" value="Stealth_CR1"/>
</dbReference>
<organism evidence="7 8">
    <name type="scientific">Paeniglutamicibacter kerguelensis</name>
    <dbReference type="NCBI Taxonomy" id="254788"/>
    <lineage>
        <taxon>Bacteria</taxon>
        <taxon>Bacillati</taxon>
        <taxon>Actinomycetota</taxon>
        <taxon>Actinomycetes</taxon>
        <taxon>Micrococcales</taxon>
        <taxon>Micrococcaceae</taxon>
        <taxon>Paeniglutamicibacter</taxon>
    </lineage>
</organism>
<evidence type="ECO:0000259" key="6">
    <source>
        <dbReference type="Pfam" id="PF17102"/>
    </source>
</evidence>
<keyword evidence="8" id="KW-1185">Reference proteome</keyword>
<dbReference type="RefSeq" id="WP_209996476.1">
    <property type="nucleotide sequence ID" value="NZ_BAAAJY010000007.1"/>
</dbReference>
<comment type="similarity">
    <text evidence="1">Belongs to the stealth family.</text>
</comment>
<reference evidence="7 8" key="1">
    <citation type="submission" date="2021-03" db="EMBL/GenBank/DDBJ databases">
        <title>Sequencing the genomes of 1000 actinobacteria strains.</title>
        <authorList>
            <person name="Klenk H.-P."/>
        </authorList>
    </citation>
    <scope>NUCLEOTIDE SEQUENCE [LARGE SCALE GENOMIC DNA]</scope>
    <source>
        <strain evidence="7 8">DSM 15797</strain>
    </source>
</reference>
<dbReference type="Proteomes" id="UP001296993">
    <property type="component" value="Unassembled WGS sequence"/>
</dbReference>
<dbReference type="PANTHER" id="PTHR24045:SF0">
    <property type="entry name" value="N-ACETYLGLUCOSAMINE-1-PHOSPHOTRANSFERASE SUBUNITS ALPHA_BETA"/>
    <property type="match status" value="1"/>
</dbReference>
<accession>A0ABS4XAX8</accession>
<sequence length="524" mass="58699">MKQRVARAATSHMIASRPGVVSDGFVKVGTRLSPVLARSSDSLRLPDLRDASAATVAAVMDTANIGYWSLASESNAATVYGIEARDAERLIAVLAREDALQHWYSKRIAPNGSTLAAVYRVGDGKMGASWSGFSLYEVAVHEKHHSFGSDGRQGVRIQFWETDEDRQRLVSRVLNGRVTELPDLKTDRGAFEKALQEANRPLADQVDFPIDAVYTWVDGTDEEWQRLKAAAQTDQTGESLIQDAMAAARFADHDELRYSLRSIEQYAPWIRKIWIVTNGQAPAWLDTENPKIQVVSHEEIWPTPEGLPNFNSHAIEACLHRIKGLAEHYLYFNDDMILGRPVSPSRFFHGNGVSKYFYSRALVDFCDISEEDNASTIAAKNAREAMLVQGSHTASRKFFHTPSPLRRSVTERLEKTYPELFAVTRRAQFREQTDVAVAGSFYFNVAGAMGTAVPARIGYDYIDPAIEDGRRRMLRVIAKHDKDTICVNDGSTDETDEQRIETDAFIRKSLEEFLPVASRFEKTS</sequence>
<evidence type="ECO:0000313" key="8">
    <source>
        <dbReference type="Proteomes" id="UP001296993"/>
    </source>
</evidence>
<evidence type="ECO:0000256" key="2">
    <source>
        <dbReference type="ARBA" id="ARBA00022679"/>
    </source>
</evidence>
<name>A0ABS4XAX8_9MICC</name>
<feature type="domain" description="Stealth protein CR3 conserved region 3" evidence="6">
    <location>
        <begin position="400"/>
        <end position="442"/>
    </location>
</feature>
<feature type="domain" description="Stealth protein CR1 conserved region 1" evidence="5">
    <location>
        <begin position="208"/>
        <end position="231"/>
    </location>
</feature>
<dbReference type="InterPro" id="IPR021520">
    <property type="entry name" value="Stealth_CR2"/>
</dbReference>
<evidence type="ECO:0008006" key="9">
    <source>
        <dbReference type="Google" id="ProtNLM"/>
    </source>
</evidence>
<keyword evidence="3" id="KW-0270">Exopolysaccharide synthesis</keyword>
<dbReference type="PANTHER" id="PTHR24045">
    <property type="match status" value="1"/>
</dbReference>
<dbReference type="Pfam" id="PF11380">
    <property type="entry name" value="Stealth_CR2"/>
    <property type="match status" value="1"/>
</dbReference>
<evidence type="ECO:0000256" key="3">
    <source>
        <dbReference type="ARBA" id="ARBA00023169"/>
    </source>
</evidence>
<evidence type="ECO:0000313" key="7">
    <source>
        <dbReference type="EMBL" id="MBP2385609.1"/>
    </source>
</evidence>
<evidence type="ECO:0000259" key="5">
    <source>
        <dbReference type="Pfam" id="PF17101"/>
    </source>
</evidence>
<keyword evidence="2" id="KW-0808">Transferase</keyword>